<dbReference type="Proteomes" id="UP001156870">
    <property type="component" value="Unassembled WGS sequence"/>
</dbReference>
<name>A0AA37TAE1_9GAMM</name>
<gene>
    <name evidence="1" type="ORF">GCM10007877_34970</name>
</gene>
<dbReference type="AlphaFoldDB" id="A0AA37TAE1"/>
<dbReference type="EMBL" id="BSPD01000087">
    <property type="protein sequence ID" value="GLS27778.1"/>
    <property type="molecule type" value="Genomic_DNA"/>
</dbReference>
<dbReference type="PANTHER" id="PTHR35175:SF1">
    <property type="entry name" value="OXIDOREDUCTASE"/>
    <property type="match status" value="1"/>
</dbReference>
<protein>
    <submittedName>
        <fullName evidence="1">DUF1289 domain-containing protein</fullName>
    </submittedName>
</protein>
<evidence type="ECO:0000313" key="1">
    <source>
        <dbReference type="EMBL" id="GLS27778.1"/>
    </source>
</evidence>
<comment type="caution">
    <text evidence="1">The sequence shown here is derived from an EMBL/GenBank/DDBJ whole genome shotgun (WGS) entry which is preliminary data.</text>
</comment>
<dbReference type="RefSeq" id="WP_332840143.1">
    <property type="nucleotide sequence ID" value="NZ_BSPD01000087.1"/>
</dbReference>
<dbReference type="PANTHER" id="PTHR35175">
    <property type="entry name" value="DUF1289 DOMAIN-CONTAINING PROTEIN"/>
    <property type="match status" value="1"/>
</dbReference>
<sequence length="161" mass="18845">MVFKPVPTPCVGICSTGIGDNVCRGCKRFAHEVIHWNAYSMDQRRIIANRLERFLTQVVEHKIHLFDDKLLLAQITHQQIEFKEEQGGYCWVYDLLRAGARQIDQPEMFGFSVRPEFSHYSLWELRKQIDHDYYALSTAYYDRYIAPGEVQTLSIETSPIE</sequence>
<evidence type="ECO:0000313" key="2">
    <source>
        <dbReference type="Proteomes" id="UP001156870"/>
    </source>
</evidence>
<organism evidence="1 2">
    <name type="scientific">Marinibactrum halimedae</name>
    <dbReference type="NCBI Taxonomy" id="1444977"/>
    <lineage>
        <taxon>Bacteria</taxon>
        <taxon>Pseudomonadati</taxon>
        <taxon>Pseudomonadota</taxon>
        <taxon>Gammaproteobacteria</taxon>
        <taxon>Cellvibrionales</taxon>
        <taxon>Cellvibrionaceae</taxon>
        <taxon>Marinibactrum</taxon>
    </lineage>
</organism>
<keyword evidence="2" id="KW-1185">Reference proteome</keyword>
<dbReference type="InterPro" id="IPR010710">
    <property type="entry name" value="DUF1289"/>
</dbReference>
<reference evidence="1 2" key="1">
    <citation type="journal article" date="2014" name="Int. J. Syst. Evol. Microbiol.">
        <title>Complete genome sequence of Corynebacterium casei LMG S-19264T (=DSM 44701T), isolated from a smear-ripened cheese.</title>
        <authorList>
            <consortium name="US DOE Joint Genome Institute (JGI-PGF)"/>
            <person name="Walter F."/>
            <person name="Albersmeier A."/>
            <person name="Kalinowski J."/>
            <person name="Ruckert C."/>
        </authorList>
    </citation>
    <scope>NUCLEOTIDE SEQUENCE [LARGE SCALE GENOMIC DNA]</scope>
    <source>
        <strain evidence="1 2">NBRC 110095</strain>
    </source>
</reference>
<accession>A0AA37TAE1</accession>
<proteinExistence type="predicted"/>
<dbReference type="Pfam" id="PF06945">
    <property type="entry name" value="DUF1289"/>
    <property type="match status" value="1"/>
</dbReference>